<dbReference type="AlphaFoldDB" id="A0A914YGC2"/>
<dbReference type="GO" id="GO:0061630">
    <property type="term" value="F:ubiquitin protein ligase activity"/>
    <property type="evidence" value="ECO:0007669"/>
    <property type="project" value="InterPro"/>
</dbReference>
<dbReference type="InterPro" id="IPR006800">
    <property type="entry name" value="Pellino_fam"/>
</dbReference>
<dbReference type="WBParaSite" id="PSU_v2.g17822.t1">
    <property type="protein sequence ID" value="PSU_v2.g17822.t1"/>
    <property type="gene ID" value="PSU_v2.g17822"/>
</dbReference>
<evidence type="ECO:0000313" key="3">
    <source>
        <dbReference type="Proteomes" id="UP000887577"/>
    </source>
</evidence>
<sequence length="136" mass="15213">MPTTPTNNENDKLSSEGENESPSITPTHVINSILEEVLNEPENYGELILLGYNGAPETPRHHSNSRRCHRSKMVIKKKDFGNGVKKGKMISIQAPPSQSSVVQDSSRHVVSYSYNKQHTVLVEYVNDSTKDMFQVS</sequence>
<dbReference type="PANTHER" id="PTHR12098:SF2">
    <property type="entry name" value="PROTEIN PELLINO"/>
    <property type="match status" value="1"/>
</dbReference>
<dbReference type="InterPro" id="IPR048334">
    <property type="entry name" value="Pellino_FHA"/>
</dbReference>
<dbReference type="Pfam" id="PF04710">
    <property type="entry name" value="Pellino_FHA"/>
    <property type="match status" value="1"/>
</dbReference>
<evidence type="ECO:0000259" key="2">
    <source>
        <dbReference type="Pfam" id="PF04710"/>
    </source>
</evidence>
<organism evidence="3 4">
    <name type="scientific">Panagrolaimus superbus</name>
    <dbReference type="NCBI Taxonomy" id="310955"/>
    <lineage>
        <taxon>Eukaryota</taxon>
        <taxon>Metazoa</taxon>
        <taxon>Ecdysozoa</taxon>
        <taxon>Nematoda</taxon>
        <taxon>Chromadorea</taxon>
        <taxon>Rhabditida</taxon>
        <taxon>Tylenchina</taxon>
        <taxon>Panagrolaimomorpha</taxon>
        <taxon>Panagrolaimoidea</taxon>
        <taxon>Panagrolaimidae</taxon>
        <taxon>Panagrolaimus</taxon>
    </lineage>
</organism>
<feature type="region of interest" description="Disordered" evidence="1">
    <location>
        <begin position="1"/>
        <end position="25"/>
    </location>
</feature>
<accession>A0A914YGC2</accession>
<feature type="domain" description="Pellino FHA" evidence="2">
    <location>
        <begin position="40"/>
        <end position="135"/>
    </location>
</feature>
<proteinExistence type="predicted"/>
<keyword evidence="3" id="KW-1185">Reference proteome</keyword>
<dbReference type="PANTHER" id="PTHR12098">
    <property type="entry name" value="E3 UBIQUITIN-PROTEIN LIGASE PELLINO-RELATED"/>
    <property type="match status" value="1"/>
</dbReference>
<dbReference type="Proteomes" id="UP000887577">
    <property type="component" value="Unplaced"/>
</dbReference>
<dbReference type="GO" id="GO:0000209">
    <property type="term" value="P:protein polyubiquitination"/>
    <property type="evidence" value="ECO:0007669"/>
    <property type="project" value="InterPro"/>
</dbReference>
<dbReference type="GO" id="GO:0008592">
    <property type="term" value="P:regulation of Toll signaling pathway"/>
    <property type="evidence" value="ECO:0007669"/>
    <property type="project" value="InterPro"/>
</dbReference>
<protein>
    <recommendedName>
        <fullName evidence="2">Pellino FHA domain-containing protein</fullName>
    </recommendedName>
</protein>
<evidence type="ECO:0000256" key="1">
    <source>
        <dbReference type="SAM" id="MobiDB-lite"/>
    </source>
</evidence>
<name>A0A914YGC2_9BILA</name>
<reference evidence="4" key="1">
    <citation type="submission" date="2022-11" db="UniProtKB">
        <authorList>
            <consortium name="WormBaseParasite"/>
        </authorList>
    </citation>
    <scope>IDENTIFICATION</scope>
</reference>
<evidence type="ECO:0000313" key="4">
    <source>
        <dbReference type="WBParaSite" id="PSU_v2.g17822.t1"/>
    </source>
</evidence>